<dbReference type="PANTHER" id="PTHR33993:SF10">
    <property type="entry name" value="CONSERVED PROTEIN"/>
    <property type="match status" value="1"/>
</dbReference>
<dbReference type="InterPro" id="IPR052164">
    <property type="entry name" value="Anthracycline_SecMetBiosynth"/>
</dbReference>
<dbReference type="AlphaFoldDB" id="A0A4U0SJZ8"/>
<feature type="domain" description="VOC" evidence="1">
    <location>
        <begin position="8"/>
        <end position="122"/>
    </location>
</feature>
<dbReference type="InterPro" id="IPR004360">
    <property type="entry name" value="Glyas_Fos-R_dOase_dom"/>
</dbReference>
<dbReference type="Pfam" id="PF00903">
    <property type="entry name" value="Glyoxalase"/>
    <property type="match status" value="2"/>
</dbReference>
<keyword evidence="3" id="KW-1185">Reference proteome</keyword>
<name>A0A4U0SJZ8_9ACTN</name>
<evidence type="ECO:0000259" key="1">
    <source>
        <dbReference type="PROSITE" id="PS51819"/>
    </source>
</evidence>
<dbReference type="InterPro" id="IPR037523">
    <property type="entry name" value="VOC_core"/>
</dbReference>
<feature type="domain" description="VOC" evidence="1">
    <location>
        <begin position="136"/>
        <end position="258"/>
    </location>
</feature>
<dbReference type="EMBL" id="SUMC01000018">
    <property type="protein sequence ID" value="TKA09906.1"/>
    <property type="molecule type" value="Genomic_DNA"/>
</dbReference>
<dbReference type="CDD" id="cd07247">
    <property type="entry name" value="SgaA_N_like"/>
    <property type="match status" value="2"/>
</dbReference>
<organism evidence="2 3">
    <name type="scientific">Actinacidiphila oryziradicis</name>
    <dbReference type="NCBI Taxonomy" id="2571141"/>
    <lineage>
        <taxon>Bacteria</taxon>
        <taxon>Bacillati</taxon>
        <taxon>Actinomycetota</taxon>
        <taxon>Actinomycetes</taxon>
        <taxon>Kitasatosporales</taxon>
        <taxon>Streptomycetaceae</taxon>
        <taxon>Actinacidiphila</taxon>
    </lineage>
</organism>
<reference evidence="2 3" key="1">
    <citation type="submission" date="2019-04" db="EMBL/GenBank/DDBJ databases">
        <title>Streptomyces oryziradicis sp. nov., a novel actinomycete isolated from rhizosphere soil of rice (Oryza sativa L.).</title>
        <authorList>
            <person name="Li C."/>
        </authorList>
    </citation>
    <scope>NUCLEOTIDE SEQUENCE [LARGE SCALE GENOMIC DNA]</scope>
    <source>
        <strain evidence="2 3">NEAU-C40</strain>
    </source>
</reference>
<evidence type="ECO:0000313" key="3">
    <source>
        <dbReference type="Proteomes" id="UP000305778"/>
    </source>
</evidence>
<dbReference type="Proteomes" id="UP000305778">
    <property type="component" value="Unassembled WGS sequence"/>
</dbReference>
<dbReference type="RefSeq" id="WP_136725240.1">
    <property type="nucleotide sequence ID" value="NZ_SUMC01000018.1"/>
</dbReference>
<dbReference type="Gene3D" id="3.10.180.10">
    <property type="entry name" value="2,3-Dihydroxybiphenyl 1,2-Dioxygenase, domain 1"/>
    <property type="match status" value="2"/>
</dbReference>
<dbReference type="PROSITE" id="PS51819">
    <property type="entry name" value="VOC"/>
    <property type="match status" value="2"/>
</dbReference>
<gene>
    <name evidence="2" type="ORF">FCI23_19720</name>
</gene>
<evidence type="ECO:0000313" key="2">
    <source>
        <dbReference type="EMBL" id="TKA09906.1"/>
    </source>
</evidence>
<dbReference type="InterPro" id="IPR029068">
    <property type="entry name" value="Glyas_Bleomycin-R_OHBP_Dase"/>
</dbReference>
<protein>
    <submittedName>
        <fullName evidence="2">VOC family protein</fullName>
    </submittedName>
</protein>
<comment type="caution">
    <text evidence="2">The sequence shown here is derived from an EMBL/GenBank/DDBJ whole genome shotgun (WGS) entry which is preliminary data.</text>
</comment>
<sequence length="267" mass="28604">MARYADGVPCWADAMLPDLEAGKRFYGELFGWTFQDGEKDYGYYTQVFRRDGKNVAALAPKPDGRMPTVWNIYFASSDAAATAAKVRDAGGQVIMDPMAVGPYGTMMMAADPGGAVFGVWQAGTHTGFGVTGAPGSYSWTEVYTRDAKAVDAFYESVFGFNGKQLEGTPGMDYKIYSPPGSPPGPRSAVAGRFEMGEGFPEELPAHFLVYFGVEDADRAAETVSRLEGRVTMGPVDSPFGRLATVVDNQGANFAVIDTSTTRGEKPA</sequence>
<dbReference type="OrthoDB" id="9793039at2"/>
<dbReference type="SUPFAM" id="SSF54593">
    <property type="entry name" value="Glyoxalase/Bleomycin resistance protein/Dihydroxybiphenyl dioxygenase"/>
    <property type="match status" value="1"/>
</dbReference>
<dbReference type="PANTHER" id="PTHR33993">
    <property type="entry name" value="GLYOXALASE-RELATED"/>
    <property type="match status" value="1"/>
</dbReference>
<proteinExistence type="predicted"/>
<accession>A0A4U0SJZ8</accession>